<evidence type="ECO:0000256" key="3">
    <source>
        <dbReference type="ARBA" id="ARBA00022840"/>
    </source>
</evidence>
<dbReference type="PANTHER" id="PTHR43309:SF3">
    <property type="entry name" value="5-OXOPROLINASE SUBUNIT C"/>
    <property type="match status" value="1"/>
</dbReference>
<name>A0ABU6F888_9ACTN</name>
<dbReference type="InterPro" id="IPR029000">
    <property type="entry name" value="Cyclophilin-like_dom_sf"/>
</dbReference>
<dbReference type="SUPFAM" id="SSF50891">
    <property type="entry name" value="Cyclophilin-like"/>
    <property type="match status" value="1"/>
</dbReference>
<dbReference type="Gene3D" id="2.40.100.10">
    <property type="entry name" value="Cyclophilin-like"/>
    <property type="match status" value="1"/>
</dbReference>
<keyword evidence="1" id="KW-0547">Nucleotide-binding</keyword>
<dbReference type="Proteomes" id="UP001354931">
    <property type="component" value="Unassembled WGS sequence"/>
</dbReference>
<feature type="domain" description="Carboxyltransferase" evidence="4">
    <location>
        <begin position="45"/>
        <end position="306"/>
    </location>
</feature>
<protein>
    <submittedName>
        <fullName evidence="5">Biotin-dependent carboxyltransferase family protein</fullName>
    </submittedName>
</protein>
<dbReference type="RefSeq" id="WP_326018997.1">
    <property type="nucleotide sequence ID" value="NZ_JAOZYC010000130.1"/>
</dbReference>
<gene>
    <name evidence="5" type="ORF">OKJ99_22330</name>
</gene>
<dbReference type="InterPro" id="IPR052708">
    <property type="entry name" value="PxpC"/>
</dbReference>
<keyword evidence="6" id="KW-1185">Reference proteome</keyword>
<evidence type="ECO:0000313" key="6">
    <source>
        <dbReference type="Proteomes" id="UP001354931"/>
    </source>
</evidence>
<evidence type="ECO:0000256" key="1">
    <source>
        <dbReference type="ARBA" id="ARBA00022741"/>
    </source>
</evidence>
<evidence type="ECO:0000259" key="4">
    <source>
        <dbReference type="SMART" id="SM00797"/>
    </source>
</evidence>
<dbReference type="NCBIfam" id="TIGR00724">
    <property type="entry name" value="urea_amlyse_rel"/>
    <property type="match status" value="1"/>
</dbReference>
<reference evidence="5 6" key="1">
    <citation type="submission" date="2022-10" db="EMBL/GenBank/DDBJ databases">
        <authorList>
            <person name="Xie J."/>
            <person name="Shen N."/>
        </authorList>
    </citation>
    <scope>NUCLEOTIDE SEQUENCE [LARGE SCALE GENOMIC DNA]</scope>
    <source>
        <strain evidence="5 6">YIM65594</strain>
    </source>
</reference>
<dbReference type="EMBL" id="JAOZYC010000130">
    <property type="protein sequence ID" value="MEB8340235.1"/>
    <property type="molecule type" value="Genomic_DNA"/>
</dbReference>
<accession>A0ABU6F888</accession>
<dbReference type="InterPro" id="IPR003778">
    <property type="entry name" value="CT_A_B"/>
</dbReference>
<evidence type="ECO:0000256" key="2">
    <source>
        <dbReference type="ARBA" id="ARBA00022801"/>
    </source>
</evidence>
<comment type="caution">
    <text evidence="5">The sequence shown here is derived from an EMBL/GenBank/DDBJ whole genome shotgun (WGS) entry which is preliminary data.</text>
</comment>
<keyword evidence="3" id="KW-0067">ATP-binding</keyword>
<proteinExistence type="predicted"/>
<dbReference type="Pfam" id="PF02626">
    <property type="entry name" value="CT_A_B"/>
    <property type="match status" value="1"/>
</dbReference>
<sequence>MTTLLSPPSSPTAAPCTGRPVAQLNIVRAGVATSIQDLGRTGLAHLGVPRAGPADRRSFTLANRLVGNAENTPALEVTLGGLELTLSVSRYVAVTGAPVPVTLDGARVADPVRVYVPAGSRLTLGRPWVGCRTYVAISGGIEADLVLGSAARDSLTGLGPEAVRSGSTLRLGSARTVPDVPLELAFSRVPCGGRVTARFRWGPRHDLFDAADLRRLADTSWRISAQADRVGARLTGPPLEIGSVDLPSEGTVRGAIQVPPSGEPIVFLSDHPVTGGYPVVGVVTDADTDLVAQSVPGDELRLLPIG</sequence>
<evidence type="ECO:0000313" key="5">
    <source>
        <dbReference type="EMBL" id="MEB8340235.1"/>
    </source>
</evidence>
<keyword evidence="2" id="KW-0378">Hydrolase</keyword>
<dbReference type="PANTHER" id="PTHR43309">
    <property type="entry name" value="5-OXOPROLINASE SUBUNIT C"/>
    <property type="match status" value="1"/>
</dbReference>
<dbReference type="SMART" id="SM00797">
    <property type="entry name" value="AHS2"/>
    <property type="match status" value="1"/>
</dbReference>
<organism evidence="5 6">
    <name type="scientific">Streptomyces endophyticus</name>
    <dbReference type="NCBI Taxonomy" id="714166"/>
    <lineage>
        <taxon>Bacteria</taxon>
        <taxon>Bacillati</taxon>
        <taxon>Actinomycetota</taxon>
        <taxon>Actinomycetes</taxon>
        <taxon>Kitasatosporales</taxon>
        <taxon>Streptomycetaceae</taxon>
        <taxon>Streptomyces</taxon>
    </lineage>
</organism>